<name>A0ABU8XS03_9PROT</name>
<dbReference type="InterPro" id="IPR005614">
    <property type="entry name" value="NrfD-like"/>
</dbReference>
<evidence type="ECO:0000313" key="8">
    <source>
        <dbReference type="EMBL" id="MEK0083952.1"/>
    </source>
</evidence>
<keyword evidence="3" id="KW-1003">Cell membrane</keyword>
<dbReference type="Proteomes" id="UP001375743">
    <property type="component" value="Unassembled WGS sequence"/>
</dbReference>
<evidence type="ECO:0000256" key="2">
    <source>
        <dbReference type="ARBA" id="ARBA00008929"/>
    </source>
</evidence>
<comment type="caution">
    <text evidence="8">The sequence shown here is derived from an EMBL/GenBank/DDBJ whole genome shotgun (WGS) entry which is preliminary data.</text>
</comment>
<comment type="similarity">
    <text evidence="2">Belongs to the NrfD family.</text>
</comment>
<sequence>MAAASPPRQRRIYRLPEGHEFRTVTEQVAAIPLHYPQRLRWWLGFIGSSLLLGLLIVSAAYLFSEGIGVWGNTIPVNWGIAISNTVWFIGIGHAGTFISALLLLTQQHWRNSLNRFAEAMTLLAATCAASYPLFHLGRPFFFYWVVPYPNTMALWPQFRSPLVWDFFAFATYITVSLIFWYIGLVPDLAAVRDRATRRLPQVLFGIFALGWRGSAVHWERWRRAYLLVAVVALPLVVSVHSGVSLLFAVGQIPGWHTTVFPPYFVLGAVFSGFAVVIMIAITLRHAFRLYDLVTRRHLELLGLWLLATGWMTAYGYLADAFMAWYSGDSFERGTLLDRLAGPFWPIYWGAVICNFVPLQALWFPRPRRSSFVLFVIAFLVTVGMWFERYMLVISGLFRDFLPSSWGGYVPTFWDWGIFFGLIGFFLFFFFLFVRFLPAVSMFEIKEAVWEEEHDT</sequence>
<dbReference type="Pfam" id="PF03916">
    <property type="entry name" value="NrfD"/>
    <property type="match status" value="1"/>
</dbReference>
<keyword evidence="9" id="KW-1185">Reference proteome</keyword>
<accession>A0ABU8XS03</accession>
<organism evidence="8 9">
    <name type="scientific">Benzoatithermus flavus</name>
    <dbReference type="NCBI Taxonomy" id="3108223"/>
    <lineage>
        <taxon>Bacteria</taxon>
        <taxon>Pseudomonadati</taxon>
        <taxon>Pseudomonadota</taxon>
        <taxon>Alphaproteobacteria</taxon>
        <taxon>Geminicoccales</taxon>
        <taxon>Geminicoccaceae</taxon>
        <taxon>Benzoatithermus</taxon>
    </lineage>
</organism>
<proteinExistence type="inferred from homology"/>
<protein>
    <submittedName>
        <fullName evidence="8">NrfD/PsrC family molybdoenzyme membrane anchor subunit</fullName>
    </submittedName>
</protein>
<dbReference type="RefSeq" id="WP_418159803.1">
    <property type="nucleotide sequence ID" value="NZ_JBBLZC010000011.1"/>
</dbReference>
<feature type="transmembrane region" description="Helical" evidence="7">
    <location>
        <begin position="84"/>
        <end position="104"/>
    </location>
</feature>
<dbReference type="PANTHER" id="PTHR43044:SF2">
    <property type="entry name" value="POLYSULPHIDE REDUCTASE NRFD"/>
    <property type="match status" value="1"/>
</dbReference>
<feature type="transmembrane region" description="Helical" evidence="7">
    <location>
        <begin position="260"/>
        <end position="283"/>
    </location>
</feature>
<evidence type="ECO:0000313" key="9">
    <source>
        <dbReference type="Proteomes" id="UP001375743"/>
    </source>
</evidence>
<feature type="transmembrane region" description="Helical" evidence="7">
    <location>
        <begin position="116"/>
        <end position="134"/>
    </location>
</feature>
<reference evidence="8 9" key="1">
    <citation type="submission" date="2024-01" db="EMBL/GenBank/DDBJ databases">
        <title>Multi-omics insights into the function and evolution of sodium benzoate biodegradation pathways in Benzoatithermus flavus gen. nov., sp. nov. from hot spring.</title>
        <authorList>
            <person name="Hu C.-J."/>
            <person name="Li W.-J."/>
        </authorList>
    </citation>
    <scope>NUCLEOTIDE SEQUENCE [LARGE SCALE GENOMIC DNA]</scope>
    <source>
        <strain evidence="8 9">SYSU G07066</strain>
    </source>
</reference>
<feature type="transmembrane region" description="Helical" evidence="7">
    <location>
        <begin position="303"/>
        <end position="325"/>
    </location>
</feature>
<feature type="transmembrane region" description="Helical" evidence="7">
    <location>
        <begin position="41"/>
        <end position="64"/>
    </location>
</feature>
<evidence type="ECO:0000256" key="1">
    <source>
        <dbReference type="ARBA" id="ARBA00004651"/>
    </source>
</evidence>
<evidence type="ECO:0000256" key="6">
    <source>
        <dbReference type="ARBA" id="ARBA00023136"/>
    </source>
</evidence>
<evidence type="ECO:0000256" key="4">
    <source>
        <dbReference type="ARBA" id="ARBA00022692"/>
    </source>
</evidence>
<keyword evidence="6 7" id="KW-0472">Membrane</keyword>
<dbReference type="PANTHER" id="PTHR43044">
    <property type="match status" value="1"/>
</dbReference>
<keyword evidence="5 7" id="KW-1133">Transmembrane helix</keyword>
<feature type="transmembrane region" description="Helical" evidence="7">
    <location>
        <begin position="162"/>
        <end position="182"/>
    </location>
</feature>
<gene>
    <name evidence="8" type="primary">nrfD</name>
    <name evidence="8" type="ORF">U1T56_12385</name>
</gene>
<feature type="transmembrane region" description="Helical" evidence="7">
    <location>
        <begin position="225"/>
        <end position="248"/>
    </location>
</feature>
<evidence type="ECO:0000256" key="7">
    <source>
        <dbReference type="SAM" id="Phobius"/>
    </source>
</evidence>
<dbReference type="EMBL" id="JBBLZC010000011">
    <property type="protein sequence ID" value="MEK0083952.1"/>
    <property type="molecule type" value="Genomic_DNA"/>
</dbReference>
<feature type="transmembrane region" description="Helical" evidence="7">
    <location>
        <begin position="371"/>
        <end position="397"/>
    </location>
</feature>
<evidence type="ECO:0000256" key="5">
    <source>
        <dbReference type="ARBA" id="ARBA00022989"/>
    </source>
</evidence>
<feature type="transmembrane region" description="Helical" evidence="7">
    <location>
        <begin position="345"/>
        <end position="364"/>
    </location>
</feature>
<keyword evidence="4 7" id="KW-0812">Transmembrane</keyword>
<comment type="subcellular location">
    <subcellularLocation>
        <location evidence="1">Cell membrane</location>
        <topology evidence="1">Multi-pass membrane protein</topology>
    </subcellularLocation>
</comment>
<evidence type="ECO:0000256" key="3">
    <source>
        <dbReference type="ARBA" id="ARBA00022475"/>
    </source>
</evidence>
<feature type="transmembrane region" description="Helical" evidence="7">
    <location>
        <begin position="417"/>
        <end position="436"/>
    </location>
</feature>